<name>A0A0E3ZAF1_9FUSO</name>
<gene>
    <name evidence="2" type="ORF">VC03_01430</name>
</gene>
<proteinExistence type="predicted"/>
<dbReference type="KEGG" id="sns:VC03_01430"/>
<dbReference type="RefSeq" id="WP_046328341.1">
    <property type="nucleotide sequence ID" value="NZ_CP011280.1"/>
</dbReference>
<accession>A0A0E3ZAF1</accession>
<dbReference type="Proteomes" id="UP000033103">
    <property type="component" value="Chromosome"/>
</dbReference>
<keyword evidence="1" id="KW-0812">Transmembrane</keyword>
<evidence type="ECO:0000256" key="1">
    <source>
        <dbReference type="SAM" id="Phobius"/>
    </source>
</evidence>
<dbReference type="OrthoDB" id="95597at2"/>
<protein>
    <submittedName>
        <fullName evidence="2">Uncharacterized protein</fullName>
    </submittedName>
</protein>
<dbReference type="HOGENOM" id="CLU_2131882_0_0_0"/>
<dbReference type="PATRIC" id="fig|1069640.6.peg.273"/>
<evidence type="ECO:0000313" key="3">
    <source>
        <dbReference type="Proteomes" id="UP000033103"/>
    </source>
</evidence>
<dbReference type="STRING" id="187101.VC03_01430"/>
<evidence type="ECO:0000313" key="2">
    <source>
        <dbReference type="EMBL" id="AKC95235.1"/>
    </source>
</evidence>
<keyword evidence="1" id="KW-1133">Transmembrane helix</keyword>
<dbReference type="EMBL" id="CP011280">
    <property type="protein sequence ID" value="AKC95235.1"/>
    <property type="molecule type" value="Genomic_DNA"/>
</dbReference>
<reference evidence="2 3" key="1">
    <citation type="journal article" date="2012" name="BMC Genomics">
        <title>Genomic sequence analysis and characterization of Sneathia amnii sp. nov.</title>
        <authorList>
            <consortium name="Vaginal Microbiome Consortium (additional members)"/>
            <person name="Harwich M.D.Jr."/>
            <person name="Serrano M.G."/>
            <person name="Fettweis J.M."/>
            <person name="Alves J.M."/>
            <person name="Reimers M.A."/>
            <person name="Buck G.A."/>
            <person name="Jefferson K.K."/>
        </authorList>
    </citation>
    <scope>NUCLEOTIDE SEQUENCE [LARGE SCALE GENOMIC DNA]</scope>
    <source>
        <strain evidence="2 3">SN35</strain>
    </source>
</reference>
<sequence length="113" mass="13198">MDKKFDNLHELKDSEFADLMENTKFVEQDESKYDEDGDEKKAVNKTKFARYISTATGFIFTLSSPCILLLCIYYILRKYCFHRSRPGILIFLIVLGIFTGYWSLFKEIGGTKK</sequence>
<keyword evidence="1" id="KW-0472">Membrane</keyword>
<feature type="transmembrane region" description="Helical" evidence="1">
    <location>
        <begin position="88"/>
        <end position="105"/>
    </location>
</feature>
<organism evidence="2 3">
    <name type="scientific">Sneathia vaginalis</name>
    <dbReference type="NCBI Taxonomy" id="187101"/>
    <lineage>
        <taxon>Bacteria</taxon>
        <taxon>Fusobacteriati</taxon>
        <taxon>Fusobacteriota</taxon>
        <taxon>Fusobacteriia</taxon>
        <taxon>Fusobacteriales</taxon>
        <taxon>Leptotrichiaceae</taxon>
        <taxon>Sneathia</taxon>
    </lineage>
</organism>
<keyword evidence="3" id="KW-1185">Reference proteome</keyword>
<dbReference type="AlphaFoldDB" id="A0A0E3ZAF1"/>
<feature type="transmembrane region" description="Helical" evidence="1">
    <location>
        <begin position="51"/>
        <end position="76"/>
    </location>
</feature>